<accession>A0A4C1T654</accession>
<dbReference type="AlphaFoldDB" id="A0A4C1T654"/>
<sequence>MKGGRIVIVETHIKSRSCRAPLVYECVWCRARQSRNDSYATFALVPVIYSGYRAVCTPSPRTVVLAIFASSRGKPSPMTLLRRGNPEEFMTFTPLALPVPSGHLDEAITAYGLKGQAP</sequence>
<dbReference type="Proteomes" id="UP000299102">
    <property type="component" value="Unassembled WGS sequence"/>
</dbReference>
<dbReference type="EMBL" id="BGZK01000033">
    <property type="protein sequence ID" value="GBP08958.1"/>
    <property type="molecule type" value="Genomic_DNA"/>
</dbReference>
<comment type="caution">
    <text evidence="1">The sequence shown here is derived from an EMBL/GenBank/DDBJ whole genome shotgun (WGS) entry which is preliminary data.</text>
</comment>
<evidence type="ECO:0000313" key="2">
    <source>
        <dbReference type="Proteomes" id="UP000299102"/>
    </source>
</evidence>
<evidence type="ECO:0000313" key="1">
    <source>
        <dbReference type="EMBL" id="GBP08958.1"/>
    </source>
</evidence>
<proteinExistence type="predicted"/>
<reference evidence="1 2" key="1">
    <citation type="journal article" date="2019" name="Commun. Biol.">
        <title>The bagworm genome reveals a unique fibroin gene that provides high tensile strength.</title>
        <authorList>
            <person name="Kono N."/>
            <person name="Nakamura H."/>
            <person name="Ohtoshi R."/>
            <person name="Tomita M."/>
            <person name="Numata K."/>
            <person name="Arakawa K."/>
        </authorList>
    </citation>
    <scope>NUCLEOTIDE SEQUENCE [LARGE SCALE GENOMIC DNA]</scope>
</reference>
<protein>
    <submittedName>
        <fullName evidence="1">Uncharacterized protein</fullName>
    </submittedName>
</protein>
<name>A0A4C1T654_EUMVA</name>
<organism evidence="1 2">
    <name type="scientific">Eumeta variegata</name>
    <name type="common">Bagworm moth</name>
    <name type="synonym">Eumeta japonica</name>
    <dbReference type="NCBI Taxonomy" id="151549"/>
    <lineage>
        <taxon>Eukaryota</taxon>
        <taxon>Metazoa</taxon>
        <taxon>Ecdysozoa</taxon>
        <taxon>Arthropoda</taxon>
        <taxon>Hexapoda</taxon>
        <taxon>Insecta</taxon>
        <taxon>Pterygota</taxon>
        <taxon>Neoptera</taxon>
        <taxon>Endopterygota</taxon>
        <taxon>Lepidoptera</taxon>
        <taxon>Glossata</taxon>
        <taxon>Ditrysia</taxon>
        <taxon>Tineoidea</taxon>
        <taxon>Psychidae</taxon>
        <taxon>Oiketicinae</taxon>
        <taxon>Eumeta</taxon>
    </lineage>
</organism>
<keyword evidence="2" id="KW-1185">Reference proteome</keyword>
<gene>
    <name evidence="1" type="ORF">EVAR_78323_1</name>
</gene>